<dbReference type="EMBL" id="BRXW01000414">
    <property type="protein sequence ID" value="GMH52110.1"/>
    <property type="molecule type" value="Genomic_DNA"/>
</dbReference>
<dbReference type="AlphaFoldDB" id="A0A9W6ZKV5"/>
<sequence length="101" mass="10981">MGQPKDAGVSFNQLTSPPPQPEAASPSPLLLPLPPPQTPQTPHLINECANFYVGPSFVLSTLSAPLYLHAVLNSKDKNDKLFEKTDNFWSWTLIPINIGAT</sequence>
<evidence type="ECO:0000256" key="1">
    <source>
        <dbReference type="SAM" id="MobiDB-lite"/>
    </source>
</evidence>
<feature type="region of interest" description="Disordered" evidence="1">
    <location>
        <begin position="1"/>
        <end position="41"/>
    </location>
</feature>
<evidence type="ECO:0000313" key="2">
    <source>
        <dbReference type="EMBL" id="GMH52110.1"/>
    </source>
</evidence>
<organism evidence="2 3">
    <name type="scientific">Triparma laevis f. longispina</name>
    <dbReference type="NCBI Taxonomy" id="1714387"/>
    <lineage>
        <taxon>Eukaryota</taxon>
        <taxon>Sar</taxon>
        <taxon>Stramenopiles</taxon>
        <taxon>Ochrophyta</taxon>
        <taxon>Bolidophyceae</taxon>
        <taxon>Parmales</taxon>
        <taxon>Triparmaceae</taxon>
        <taxon>Triparma</taxon>
    </lineage>
</organism>
<protein>
    <submittedName>
        <fullName evidence="2">Uncharacterized protein</fullName>
    </submittedName>
</protein>
<gene>
    <name evidence="2" type="ORF">TrLO_g7458</name>
</gene>
<accession>A0A9W6ZKV5</accession>
<evidence type="ECO:0000313" key="3">
    <source>
        <dbReference type="Proteomes" id="UP001165122"/>
    </source>
</evidence>
<dbReference type="Proteomes" id="UP001165122">
    <property type="component" value="Unassembled WGS sequence"/>
</dbReference>
<feature type="compositionally biased region" description="Pro residues" evidence="1">
    <location>
        <begin position="29"/>
        <end position="39"/>
    </location>
</feature>
<name>A0A9W6ZKV5_9STRA</name>
<proteinExistence type="predicted"/>
<reference evidence="3" key="1">
    <citation type="journal article" date="2023" name="Commun. Biol.">
        <title>Genome analysis of Parmales, the sister group of diatoms, reveals the evolutionary specialization of diatoms from phago-mixotrophs to photoautotrophs.</title>
        <authorList>
            <person name="Ban H."/>
            <person name="Sato S."/>
            <person name="Yoshikawa S."/>
            <person name="Yamada K."/>
            <person name="Nakamura Y."/>
            <person name="Ichinomiya M."/>
            <person name="Sato N."/>
            <person name="Blanc-Mathieu R."/>
            <person name="Endo H."/>
            <person name="Kuwata A."/>
            <person name="Ogata H."/>
        </authorList>
    </citation>
    <scope>NUCLEOTIDE SEQUENCE [LARGE SCALE GENOMIC DNA]</scope>
    <source>
        <strain evidence="3">NIES 3700</strain>
    </source>
</reference>
<keyword evidence="3" id="KW-1185">Reference proteome</keyword>
<comment type="caution">
    <text evidence="2">The sequence shown here is derived from an EMBL/GenBank/DDBJ whole genome shotgun (WGS) entry which is preliminary data.</text>
</comment>